<dbReference type="Proteomes" id="UP001642540">
    <property type="component" value="Unassembled WGS sequence"/>
</dbReference>
<evidence type="ECO:0000256" key="1">
    <source>
        <dbReference type="ARBA" id="ARBA00004123"/>
    </source>
</evidence>
<evidence type="ECO:0000256" key="12">
    <source>
        <dbReference type="ARBA" id="ARBA00093423"/>
    </source>
</evidence>
<accession>A0ABP1QCC7</accession>
<evidence type="ECO:0000256" key="4">
    <source>
        <dbReference type="ARBA" id="ARBA00022603"/>
    </source>
</evidence>
<evidence type="ECO:0000313" key="18">
    <source>
        <dbReference type="Proteomes" id="UP001642540"/>
    </source>
</evidence>
<keyword evidence="8" id="KW-0863">Zinc-finger</keyword>
<dbReference type="SUPFAM" id="SSF48452">
    <property type="entry name" value="TPR-like"/>
    <property type="match status" value="1"/>
</dbReference>
<evidence type="ECO:0000256" key="11">
    <source>
        <dbReference type="ARBA" id="ARBA00048985"/>
    </source>
</evidence>
<name>A0ABP1QCC7_9HEXA</name>
<comment type="caution">
    <text evidence="17">The sequence shown here is derived from an EMBL/GenBank/DDBJ whole genome shotgun (WGS) entry which is preliminary data.</text>
</comment>
<dbReference type="EMBL" id="CAXLJM020000027">
    <property type="protein sequence ID" value="CAL8095743.1"/>
    <property type="molecule type" value="Genomic_DNA"/>
</dbReference>
<feature type="region of interest" description="Disordered" evidence="15">
    <location>
        <begin position="54"/>
        <end position="97"/>
    </location>
</feature>
<feature type="domain" description="SET" evidence="16">
    <location>
        <begin position="314"/>
        <end position="591"/>
    </location>
</feature>
<dbReference type="CDD" id="cd10536">
    <property type="entry name" value="SET_SMYD4"/>
    <property type="match status" value="1"/>
</dbReference>
<evidence type="ECO:0000256" key="2">
    <source>
        <dbReference type="ARBA" id="ARBA00004496"/>
    </source>
</evidence>
<evidence type="ECO:0000256" key="9">
    <source>
        <dbReference type="ARBA" id="ARBA00022833"/>
    </source>
</evidence>
<proteinExistence type="predicted"/>
<evidence type="ECO:0000256" key="7">
    <source>
        <dbReference type="ARBA" id="ARBA00022723"/>
    </source>
</evidence>
<evidence type="ECO:0000256" key="10">
    <source>
        <dbReference type="ARBA" id="ARBA00023242"/>
    </source>
</evidence>
<keyword evidence="3" id="KW-0963">Cytoplasm</keyword>
<dbReference type="PROSITE" id="PS50280">
    <property type="entry name" value="SET"/>
    <property type="match status" value="1"/>
</dbReference>
<evidence type="ECO:0000256" key="8">
    <source>
        <dbReference type="ARBA" id="ARBA00022771"/>
    </source>
</evidence>
<keyword evidence="5" id="KW-0808">Transferase</keyword>
<keyword evidence="10" id="KW-0539">Nucleus</keyword>
<feature type="compositionally biased region" description="Polar residues" evidence="15">
    <location>
        <begin position="82"/>
        <end position="97"/>
    </location>
</feature>
<keyword evidence="4" id="KW-0489">Methyltransferase</keyword>
<evidence type="ECO:0000256" key="6">
    <source>
        <dbReference type="ARBA" id="ARBA00022691"/>
    </source>
</evidence>
<evidence type="ECO:0000256" key="13">
    <source>
        <dbReference type="ARBA" id="ARBA00093635"/>
    </source>
</evidence>
<comment type="catalytic activity">
    <reaction evidence="11">
        <text>L-lysyl-[protein] + S-adenosyl-L-methionine = N(6)-methyl-L-lysyl-[protein] + S-adenosyl-L-homocysteine + H(+)</text>
        <dbReference type="Rhea" id="RHEA:51736"/>
        <dbReference type="Rhea" id="RHEA-COMP:9752"/>
        <dbReference type="Rhea" id="RHEA-COMP:13053"/>
        <dbReference type="ChEBI" id="CHEBI:15378"/>
        <dbReference type="ChEBI" id="CHEBI:29969"/>
        <dbReference type="ChEBI" id="CHEBI:57856"/>
        <dbReference type="ChEBI" id="CHEBI:59789"/>
        <dbReference type="ChEBI" id="CHEBI:61929"/>
    </reaction>
</comment>
<dbReference type="Gene3D" id="1.25.40.10">
    <property type="entry name" value="Tetratricopeptide repeat domain"/>
    <property type="match status" value="1"/>
</dbReference>
<dbReference type="PANTHER" id="PTHR46165">
    <property type="entry name" value="SET AND MYND DOMAIN-CONTAINING PROTEIN 4"/>
    <property type="match status" value="1"/>
</dbReference>
<dbReference type="Gene3D" id="2.170.270.10">
    <property type="entry name" value="SET domain"/>
    <property type="match status" value="1"/>
</dbReference>
<dbReference type="Gene3D" id="1.10.220.160">
    <property type="match status" value="1"/>
</dbReference>
<dbReference type="InterPro" id="IPR011990">
    <property type="entry name" value="TPR-like_helical_dom_sf"/>
</dbReference>
<dbReference type="Pfam" id="PF00856">
    <property type="entry name" value="SET"/>
    <property type="match status" value="1"/>
</dbReference>
<dbReference type="PROSITE" id="PS01360">
    <property type="entry name" value="ZF_MYND_1"/>
    <property type="match status" value="1"/>
</dbReference>
<sequence length="772" mass="86464">MESGIKPSSLSVCREFCGKFARGKCRTHENLILFLLNHPSSRAKIEDWIESEESKQRSTYSAENTHDDCHGGGRDYSKEASSKPNTTGSATSDFTPFKSNAISEKERELGNECFKNKDLLGSLLHYNEAIKFAPCPKLPDASHAKENENGGVNTFAIALANRSAVYFELGSSHYDKSVKDADLALRYGYPERLKAKLLCRKASIYAKQGKIEIAQKCLDLVKAGATNWEEFGASGESRSGKSQSVTKDENVCKKQISLPPGVEAKICETQKQIDRLKIMNASGGLKEEEESNTTNGVNLGNDWKENANFVSASEKVAIEPTKDTSERHVVAVDDLEAGDVVFKEKPYASVLLPEFYNSYCYHCHKSLPENDEYFFPCFRCSQVKFCDEICKGASESYHYNECTWLDLMNSVGIGHLAVRIILTAGVENVLHCVQRHSEMADVRNLNIFSKGADKYSRVYSLLDHVNDMYEEDLFQYALAASFLTRFLQSKTSFFNGISVENQMKVGGALLRHTCQLVCNAHAITDILPDTLVKCVVDENQKRIATAIFPAASIMNHSCNPNISFFFQDGKTLIVKASKPIKKNEIVYNCYGPHFRRMPRAERQEILQQQYFFDCSCDACNHELQTKCSFADQFEAFSCEKCESPISPANNPIVHCSSCGQTQSMKAKFDTMNAVGDLMNKGQYFLDTDSLKAATEAFEACYSLAVRALYRHNSTYGQICDSLARCYVMAGKPNEAQKFLKSSLEYVKVRFGEDSVEYTRELSKYESILSQSV</sequence>
<evidence type="ECO:0000259" key="16">
    <source>
        <dbReference type="PROSITE" id="PS50280"/>
    </source>
</evidence>
<dbReference type="InterPro" id="IPR044421">
    <property type="entry name" value="SMYD4_SET"/>
</dbReference>
<dbReference type="PANTHER" id="PTHR46165:SF2">
    <property type="entry name" value="SET AND MYND DOMAIN-CONTAINING PROTEIN 4"/>
    <property type="match status" value="1"/>
</dbReference>
<dbReference type="InterPro" id="IPR052097">
    <property type="entry name" value="SET-MYND_domain_protein"/>
</dbReference>
<comment type="subcellular location">
    <subcellularLocation>
        <location evidence="2">Cytoplasm</location>
    </subcellularLocation>
    <subcellularLocation>
        <location evidence="1">Nucleus</location>
    </subcellularLocation>
</comment>
<feature type="compositionally biased region" description="Basic and acidic residues" evidence="15">
    <location>
        <begin position="64"/>
        <end position="81"/>
    </location>
</feature>
<dbReference type="InterPro" id="IPR001214">
    <property type="entry name" value="SET_dom"/>
</dbReference>
<dbReference type="SUPFAM" id="SSF144232">
    <property type="entry name" value="HIT/MYND zinc finger-like"/>
    <property type="match status" value="1"/>
</dbReference>
<dbReference type="InterPro" id="IPR002893">
    <property type="entry name" value="Znf_MYND"/>
</dbReference>
<protein>
    <recommendedName>
        <fullName evidence="13">Protein-lysine N-methyltransferase SMYD4</fullName>
    </recommendedName>
    <alternativeName>
        <fullName evidence="14">SET and MYND domain-containing protein 4</fullName>
    </alternativeName>
</protein>
<comment type="function">
    <text evidence="12">Protein-lysine N-methyltransferase. Monomethylates PRMT5, modulating its transcriptional activity. May also act as a histone methyltransferase. Plays a critical role in cardiac development. Acts as a key epigenetic regulator of gene expression during cardiac development via its dual activities as a methyltransferase and negative regulator of HDAC1.</text>
</comment>
<reference evidence="17 18" key="1">
    <citation type="submission" date="2024-08" db="EMBL/GenBank/DDBJ databases">
        <authorList>
            <person name="Cucini C."/>
            <person name="Frati F."/>
        </authorList>
    </citation>
    <scope>NUCLEOTIDE SEQUENCE [LARGE SCALE GENOMIC DNA]</scope>
</reference>
<keyword evidence="7" id="KW-0479">Metal-binding</keyword>
<dbReference type="Gene3D" id="6.10.140.2220">
    <property type="match status" value="1"/>
</dbReference>
<keyword evidence="18" id="KW-1185">Reference proteome</keyword>
<evidence type="ECO:0000256" key="5">
    <source>
        <dbReference type="ARBA" id="ARBA00022679"/>
    </source>
</evidence>
<dbReference type="InterPro" id="IPR046341">
    <property type="entry name" value="SET_dom_sf"/>
</dbReference>
<organism evidence="17 18">
    <name type="scientific">Orchesella dallaii</name>
    <dbReference type="NCBI Taxonomy" id="48710"/>
    <lineage>
        <taxon>Eukaryota</taxon>
        <taxon>Metazoa</taxon>
        <taxon>Ecdysozoa</taxon>
        <taxon>Arthropoda</taxon>
        <taxon>Hexapoda</taxon>
        <taxon>Collembola</taxon>
        <taxon>Entomobryomorpha</taxon>
        <taxon>Entomobryoidea</taxon>
        <taxon>Orchesellidae</taxon>
        <taxon>Orchesellinae</taxon>
        <taxon>Orchesella</taxon>
    </lineage>
</organism>
<evidence type="ECO:0000313" key="17">
    <source>
        <dbReference type="EMBL" id="CAL8095743.1"/>
    </source>
</evidence>
<dbReference type="SUPFAM" id="SSF82199">
    <property type="entry name" value="SET domain"/>
    <property type="match status" value="1"/>
</dbReference>
<gene>
    <name evidence="17" type="ORF">ODALV1_LOCUS9165</name>
</gene>
<evidence type="ECO:0000256" key="15">
    <source>
        <dbReference type="SAM" id="MobiDB-lite"/>
    </source>
</evidence>
<evidence type="ECO:0000256" key="14">
    <source>
        <dbReference type="ARBA" id="ARBA00093680"/>
    </source>
</evidence>
<keyword evidence="6" id="KW-0949">S-adenosyl-L-methionine</keyword>
<evidence type="ECO:0000256" key="3">
    <source>
        <dbReference type="ARBA" id="ARBA00022490"/>
    </source>
</evidence>
<keyword evidence="9" id="KW-0862">Zinc</keyword>